<feature type="region of interest" description="Disordered" evidence="1">
    <location>
        <begin position="1"/>
        <end position="48"/>
    </location>
</feature>
<sequence>GSRIHNYRDRIAQHRPDSHDGNGAGTVVGRTRLGGFSHPSRCAGGGEV</sequence>
<feature type="non-terminal residue" evidence="2">
    <location>
        <position position="48"/>
    </location>
</feature>
<accession>A0A6J4NVB6</accession>
<dbReference type="AlphaFoldDB" id="A0A6J4NVB6"/>
<evidence type="ECO:0000256" key="1">
    <source>
        <dbReference type="SAM" id="MobiDB-lite"/>
    </source>
</evidence>
<feature type="non-terminal residue" evidence="2">
    <location>
        <position position="1"/>
    </location>
</feature>
<proteinExistence type="predicted"/>
<name>A0A6J4NVB6_9ACTN</name>
<protein>
    <submittedName>
        <fullName evidence="2">Uncharacterized protein</fullName>
    </submittedName>
</protein>
<reference evidence="2" key="1">
    <citation type="submission" date="2020-02" db="EMBL/GenBank/DDBJ databases">
        <authorList>
            <person name="Meier V. D."/>
        </authorList>
    </citation>
    <scope>NUCLEOTIDE SEQUENCE</scope>
    <source>
        <strain evidence="2">AVDCRST_MAG01</strain>
    </source>
</reference>
<dbReference type="EMBL" id="CADCUW010000136">
    <property type="protein sequence ID" value="CAA9398560.1"/>
    <property type="molecule type" value="Genomic_DNA"/>
</dbReference>
<organism evidence="2">
    <name type="scientific">uncultured Rubrobacteraceae bacterium</name>
    <dbReference type="NCBI Taxonomy" id="349277"/>
    <lineage>
        <taxon>Bacteria</taxon>
        <taxon>Bacillati</taxon>
        <taxon>Actinomycetota</taxon>
        <taxon>Rubrobacteria</taxon>
        <taxon>Rubrobacterales</taxon>
        <taxon>Rubrobacteraceae</taxon>
        <taxon>environmental samples</taxon>
    </lineage>
</organism>
<evidence type="ECO:0000313" key="2">
    <source>
        <dbReference type="EMBL" id="CAA9398560.1"/>
    </source>
</evidence>
<feature type="compositionally biased region" description="Basic and acidic residues" evidence="1">
    <location>
        <begin position="1"/>
        <end position="20"/>
    </location>
</feature>
<gene>
    <name evidence="2" type="ORF">AVDCRST_MAG01-01-902</name>
</gene>